<accession>A0A0E9XFD1</accession>
<name>A0A0E9XFD1_ANGAN</name>
<proteinExistence type="predicted"/>
<sequence length="59" mass="6650">MALSIITQLQHVAFHMSSTDYMTVSNETNLEKILSQLKMLPQAEFAKFQRNVGNPVIAL</sequence>
<protein>
    <submittedName>
        <fullName evidence="1">Uncharacterized protein</fullName>
    </submittedName>
</protein>
<organism evidence="1">
    <name type="scientific">Anguilla anguilla</name>
    <name type="common">European freshwater eel</name>
    <name type="synonym">Muraena anguilla</name>
    <dbReference type="NCBI Taxonomy" id="7936"/>
    <lineage>
        <taxon>Eukaryota</taxon>
        <taxon>Metazoa</taxon>
        <taxon>Chordata</taxon>
        <taxon>Craniata</taxon>
        <taxon>Vertebrata</taxon>
        <taxon>Euteleostomi</taxon>
        <taxon>Actinopterygii</taxon>
        <taxon>Neopterygii</taxon>
        <taxon>Teleostei</taxon>
        <taxon>Anguilliformes</taxon>
        <taxon>Anguillidae</taxon>
        <taxon>Anguilla</taxon>
    </lineage>
</organism>
<reference evidence="1" key="2">
    <citation type="journal article" date="2015" name="Fish Shellfish Immunol.">
        <title>Early steps in the European eel (Anguilla anguilla)-Vibrio vulnificus interaction in the gills: Role of the RtxA13 toxin.</title>
        <authorList>
            <person name="Callol A."/>
            <person name="Pajuelo D."/>
            <person name="Ebbesson L."/>
            <person name="Teles M."/>
            <person name="MacKenzie S."/>
            <person name="Amaro C."/>
        </authorList>
    </citation>
    <scope>NUCLEOTIDE SEQUENCE</scope>
</reference>
<dbReference type="AlphaFoldDB" id="A0A0E9XFD1"/>
<reference evidence="1" key="1">
    <citation type="submission" date="2014-11" db="EMBL/GenBank/DDBJ databases">
        <authorList>
            <person name="Amaro Gonzalez C."/>
        </authorList>
    </citation>
    <scope>NUCLEOTIDE SEQUENCE</scope>
</reference>
<dbReference type="EMBL" id="GBXM01008199">
    <property type="protein sequence ID" value="JAI00379.1"/>
    <property type="molecule type" value="Transcribed_RNA"/>
</dbReference>
<evidence type="ECO:0000313" key="1">
    <source>
        <dbReference type="EMBL" id="JAI00379.1"/>
    </source>
</evidence>